<gene>
    <name evidence="9" type="ORF">RHGRI_022434</name>
</gene>
<dbReference type="GO" id="GO:0045944">
    <property type="term" value="P:positive regulation of transcription by RNA polymerase II"/>
    <property type="evidence" value="ECO:0007669"/>
    <property type="project" value="InterPro"/>
</dbReference>
<dbReference type="FunFam" id="3.40.1810.10:FF:000007">
    <property type="entry name" value="Transcription factor, MADS-box"/>
    <property type="match status" value="1"/>
</dbReference>
<evidence type="ECO:0000256" key="3">
    <source>
        <dbReference type="ARBA" id="ARBA00023125"/>
    </source>
</evidence>
<dbReference type="SMART" id="SM00432">
    <property type="entry name" value="MADS"/>
    <property type="match status" value="1"/>
</dbReference>
<evidence type="ECO:0000256" key="1">
    <source>
        <dbReference type="ARBA" id="ARBA00004123"/>
    </source>
</evidence>
<dbReference type="InterPro" id="IPR050142">
    <property type="entry name" value="MADS-box/MEF2_TF"/>
</dbReference>
<reference evidence="9" key="1">
    <citation type="submission" date="2020-08" db="EMBL/GenBank/DDBJ databases">
        <title>Plant Genome Project.</title>
        <authorList>
            <person name="Zhang R.-G."/>
        </authorList>
    </citation>
    <scope>NUCLEOTIDE SEQUENCE</scope>
    <source>
        <strain evidence="9">WSP0</strain>
        <tissue evidence="9">Leaf</tissue>
    </source>
</reference>
<sequence length="273" mass="31488">MAREKIQIKKISNSTARQVTFSKRRRGLFKKAEELSVLCDADVALIIFSSAGKLFQYSSSSMEGILERHDLHSKNLDKLEQPSTELQEVVEKSHELRQMRGEELRGLSIEELQQLERSLEVGLTRVIEKKAEKIMKEITQLQQKGMQLMEDNEKLRQQVMGVSNARNNVVADSDNMVYEEGQSSESVTNVCNSTGRVQDYESSDTISLKLGNYEYQKSRFHFLFKVHVIRRDLILFTLPLAADMDLTIGFSILVQVTLLRLKRERREKFVKID</sequence>
<keyword evidence="5" id="KW-0539">Nucleus</keyword>
<dbReference type="GO" id="GO:0000977">
    <property type="term" value="F:RNA polymerase II transcription regulatory region sequence-specific DNA binding"/>
    <property type="evidence" value="ECO:0007669"/>
    <property type="project" value="InterPro"/>
</dbReference>
<evidence type="ECO:0000256" key="5">
    <source>
        <dbReference type="ARBA" id="ARBA00023242"/>
    </source>
</evidence>
<dbReference type="GO" id="GO:0005634">
    <property type="term" value="C:nucleus"/>
    <property type="evidence" value="ECO:0007669"/>
    <property type="project" value="UniProtKB-SubCell"/>
</dbReference>
<evidence type="ECO:0000259" key="7">
    <source>
        <dbReference type="PROSITE" id="PS50066"/>
    </source>
</evidence>
<keyword evidence="2" id="KW-0805">Transcription regulation</keyword>
<evidence type="ECO:0000313" key="9">
    <source>
        <dbReference type="EMBL" id="KAG5534301.1"/>
    </source>
</evidence>
<keyword evidence="10" id="KW-1185">Reference proteome</keyword>
<dbReference type="SUPFAM" id="SSF55455">
    <property type="entry name" value="SRF-like"/>
    <property type="match status" value="1"/>
</dbReference>
<dbReference type="InterPro" id="IPR002100">
    <property type="entry name" value="TF_MADSbox"/>
</dbReference>
<name>A0AAV6IZG8_9ERIC</name>
<dbReference type="EMBL" id="JACTNZ010000008">
    <property type="protein sequence ID" value="KAG5534301.1"/>
    <property type="molecule type" value="Genomic_DNA"/>
</dbReference>
<feature type="domain" description="K-box" evidence="8">
    <location>
        <begin position="75"/>
        <end position="165"/>
    </location>
</feature>
<dbReference type="Pfam" id="PF00319">
    <property type="entry name" value="SRF-TF"/>
    <property type="match status" value="1"/>
</dbReference>
<feature type="domain" description="MADS-box" evidence="7">
    <location>
        <begin position="1"/>
        <end position="61"/>
    </location>
</feature>
<dbReference type="InterPro" id="IPR036879">
    <property type="entry name" value="TF_MADSbox_sf"/>
</dbReference>
<keyword evidence="6" id="KW-0175">Coiled coil</keyword>
<keyword evidence="3" id="KW-0238">DNA-binding</keyword>
<dbReference type="CDD" id="cd00265">
    <property type="entry name" value="MADS_MEF2_like"/>
    <property type="match status" value="1"/>
</dbReference>
<evidence type="ECO:0000256" key="4">
    <source>
        <dbReference type="ARBA" id="ARBA00023163"/>
    </source>
</evidence>
<evidence type="ECO:0000259" key="8">
    <source>
        <dbReference type="PROSITE" id="PS51297"/>
    </source>
</evidence>
<keyword evidence="4" id="KW-0804">Transcription</keyword>
<dbReference type="Proteomes" id="UP000823749">
    <property type="component" value="Chromosome 8"/>
</dbReference>
<dbReference type="AlphaFoldDB" id="A0AAV6IZG8"/>
<dbReference type="GO" id="GO:0046983">
    <property type="term" value="F:protein dimerization activity"/>
    <property type="evidence" value="ECO:0007669"/>
    <property type="project" value="InterPro"/>
</dbReference>
<dbReference type="GO" id="GO:0003700">
    <property type="term" value="F:DNA-binding transcription factor activity"/>
    <property type="evidence" value="ECO:0007669"/>
    <property type="project" value="InterPro"/>
</dbReference>
<dbReference type="PROSITE" id="PS00350">
    <property type="entry name" value="MADS_BOX_1"/>
    <property type="match status" value="1"/>
</dbReference>
<feature type="coiled-coil region" evidence="6">
    <location>
        <begin position="124"/>
        <end position="158"/>
    </location>
</feature>
<protein>
    <submittedName>
        <fullName evidence="9">Uncharacterized protein</fullName>
    </submittedName>
</protein>
<evidence type="ECO:0000256" key="6">
    <source>
        <dbReference type="SAM" id="Coils"/>
    </source>
</evidence>
<dbReference type="Gene3D" id="3.40.1810.10">
    <property type="entry name" value="Transcription factor, MADS-box"/>
    <property type="match status" value="1"/>
</dbReference>
<dbReference type="InterPro" id="IPR002487">
    <property type="entry name" value="TF_Kbox"/>
</dbReference>
<evidence type="ECO:0000256" key="2">
    <source>
        <dbReference type="ARBA" id="ARBA00023015"/>
    </source>
</evidence>
<organism evidence="9 10">
    <name type="scientific">Rhododendron griersonianum</name>
    <dbReference type="NCBI Taxonomy" id="479676"/>
    <lineage>
        <taxon>Eukaryota</taxon>
        <taxon>Viridiplantae</taxon>
        <taxon>Streptophyta</taxon>
        <taxon>Embryophyta</taxon>
        <taxon>Tracheophyta</taxon>
        <taxon>Spermatophyta</taxon>
        <taxon>Magnoliopsida</taxon>
        <taxon>eudicotyledons</taxon>
        <taxon>Gunneridae</taxon>
        <taxon>Pentapetalae</taxon>
        <taxon>asterids</taxon>
        <taxon>Ericales</taxon>
        <taxon>Ericaceae</taxon>
        <taxon>Ericoideae</taxon>
        <taxon>Rhodoreae</taxon>
        <taxon>Rhododendron</taxon>
    </lineage>
</organism>
<dbReference type="PROSITE" id="PS51297">
    <property type="entry name" value="K_BOX"/>
    <property type="match status" value="1"/>
</dbReference>
<accession>A0AAV6IZG8</accession>
<comment type="subcellular location">
    <subcellularLocation>
        <location evidence="1">Nucleus</location>
    </subcellularLocation>
</comment>
<dbReference type="PROSITE" id="PS50066">
    <property type="entry name" value="MADS_BOX_2"/>
    <property type="match status" value="1"/>
</dbReference>
<proteinExistence type="predicted"/>
<dbReference type="InterPro" id="IPR033896">
    <property type="entry name" value="MEF2-like_N"/>
</dbReference>
<evidence type="ECO:0000313" key="10">
    <source>
        <dbReference type="Proteomes" id="UP000823749"/>
    </source>
</evidence>
<comment type="caution">
    <text evidence="9">The sequence shown here is derived from an EMBL/GenBank/DDBJ whole genome shotgun (WGS) entry which is preliminary data.</text>
</comment>
<dbReference type="PANTHER" id="PTHR48019">
    <property type="entry name" value="SERUM RESPONSE FACTOR HOMOLOG"/>
    <property type="match status" value="1"/>
</dbReference>
<dbReference type="Pfam" id="PF01486">
    <property type="entry name" value="K-box"/>
    <property type="match status" value="1"/>
</dbReference>
<dbReference type="PRINTS" id="PR00404">
    <property type="entry name" value="MADSDOMAIN"/>
</dbReference>